<dbReference type="Proteomes" id="UP000679335">
    <property type="component" value="Chromosome"/>
</dbReference>
<dbReference type="InterPro" id="IPR008278">
    <property type="entry name" value="4-PPantetheinyl_Trfase_dom"/>
</dbReference>
<feature type="domain" description="4'-phosphopantetheinyl transferase N-terminal" evidence="3">
    <location>
        <begin position="28"/>
        <end position="94"/>
    </location>
</feature>
<sequence>MLADLLPPGVVGVEAFGASAAAPLLGDEAAAVVRAVPARRAEYAAVRACARDALELLGAGRPAVPSAPDRSPVWPAGVVGALTHCDGYRAAAVARADAWVGVGIDAEPLAPLPAGVADLVMSHDERAAHAAGPWPERLVFSAKESVYKVWSPVVGTWLGFEDVRVEVGDGTFTAHLDRPGLGVDVLHGRWATGRGLLVTALALPR</sequence>
<dbReference type="RefSeq" id="WP_208198160.1">
    <property type="nucleotide sequence ID" value="NZ_CP076023.1"/>
</dbReference>
<name>A0ABX8GN47_9CELL</name>
<dbReference type="InterPro" id="IPR041354">
    <property type="entry name" value="4PPT_N"/>
</dbReference>
<evidence type="ECO:0000313" key="4">
    <source>
        <dbReference type="EMBL" id="QWC17006.1"/>
    </source>
</evidence>
<keyword evidence="5" id="KW-1185">Reference proteome</keyword>
<evidence type="ECO:0000259" key="3">
    <source>
        <dbReference type="Pfam" id="PF17837"/>
    </source>
</evidence>
<feature type="domain" description="4'-phosphopantetheinyl transferase" evidence="2">
    <location>
        <begin position="101"/>
        <end position="172"/>
    </location>
</feature>
<dbReference type="InterPro" id="IPR003542">
    <property type="entry name" value="Enbac_synth_compD-like"/>
</dbReference>
<dbReference type="PANTHER" id="PTHR38096:SF1">
    <property type="entry name" value="ENTEROBACTIN SYNTHASE COMPONENT D"/>
    <property type="match status" value="1"/>
</dbReference>
<proteinExistence type="predicted"/>
<dbReference type="GO" id="GO:0016740">
    <property type="term" value="F:transferase activity"/>
    <property type="evidence" value="ECO:0007669"/>
    <property type="project" value="UniProtKB-KW"/>
</dbReference>
<protein>
    <submittedName>
        <fullName evidence="4">4'-phosphopantetheinyl transferase superfamily protein</fullName>
    </submittedName>
</protein>
<evidence type="ECO:0000313" key="5">
    <source>
        <dbReference type="Proteomes" id="UP000679335"/>
    </source>
</evidence>
<dbReference type="Pfam" id="PF17837">
    <property type="entry name" value="4PPT_N"/>
    <property type="match status" value="1"/>
</dbReference>
<dbReference type="PANTHER" id="PTHR38096">
    <property type="entry name" value="ENTEROBACTIN SYNTHASE COMPONENT D"/>
    <property type="match status" value="1"/>
</dbReference>
<reference evidence="4 5" key="1">
    <citation type="submission" date="2021-05" db="EMBL/GenBank/DDBJ databases">
        <title>Novel species in genus Cellulomonas.</title>
        <authorList>
            <person name="Zhang G."/>
        </authorList>
    </citation>
    <scope>NUCLEOTIDE SEQUENCE [LARGE SCALE GENOMIC DNA]</scope>
    <source>
        <strain evidence="5">zg-ZUI157</strain>
    </source>
</reference>
<organism evidence="4 5">
    <name type="scientific">Cellulomonas dongxiuzhuiae</name>
    <dbReference type="NCBI Taxonomy" id="2819979"/>
    <lineage>
        <taxon>Bacteria</taxon>
        <taxon>Bacillati</taxon>
        <taxon>Actinomycetota</taxon>
        <taxon>Actinomycetes</taxon>
        <taxon>Micrococcales</taxon>
        <taxon>Cellulomonadaceae</taxon>
        <taxon>Cellulomonas</taxon>
    </lineage>
</organism>
<dbReference type="SUPFAM" id="SSF56214">
    <property type="entry name" value="4'-phosphopantetheinyl transferase"/>
    <property type="match status" value="1"/>
</dbReference>
<keyword evidence="1 4" id="KW-0808">Transferase</keyword>
<dbReference type="Pfam" id="PF01648">
    <property type="entry name" value="ACPS"/>
    <property type="match status" value="1"/>
</dbReference>
<dbReference type="InterPro" id="IPR037143">
    <property type="entry name" value="4-PPantetheinyl_Trfase_dom_sf"/>
</dbReference>
<dbReference type="PRINTS" id="PR01399">
    <property type="entry name" value="ENTSNTHTASED"/>
</dbReference>
<evidence type="ECO:0000259" key="2">
    <source>
        <dbReference type="Pfam" id="PF01648"/>
    </source>
</evidence>
<accession>A0ABX8GN47</accession>
<gene>
    <name evidence="4" type="ORF">KKR89_05145</name>
</gene>
<dbReference type="EMBL" id="CP076023">
    <property type="protein sequence ID" value="QWC17006.1"/>
    <property type="molecule type" value="Genomic_DNA"/>
</dbReference>
<evidence type="ECO:0000256" key="1">
    <source>
        <dbReference type="ARBA" id="ARBA00022679"/>
    </source>
</evidence>